<evidence type="ECO:0008006" key="3">
    <source>
        <dbReference type="Google" id="ProtNLM"/>
    </source>
</evidence>
<feature type="non-terminal residue" evidence="1">
    <location>
        <position position="1"/>
    </location>
</feature>
<proteinExistence type="predicted"/>
<dbReference type="EMBL" id="CP000597">
    <property type="protein sequence ID" value="ABP00469.1"/>
    <property type="molecule type" value="Genomic_DNA"/>
</dbReference>
<keyword evidence="2" id="KW-1185">Reference proteome</keyword>
<evidence type="ECO:0000313" key="2">
    <source>
        <dbReference type="Proteomes" id="UP000001568"/>
    </source>
</evidence>
<dbReference type="OrthoDB" id="446723at2759"/>
<dbReference type="STRING" id="436017.A4S9Z3"/>
<dbReference type="PANTHER" id="PTHR12277">
    <property type="entry name" value="ALPHA/BETA HYDROLASE DOMAIN-CONTAINING PROTEIN"/>
    <property type="match status" value="1"/>
</dbReference>
<name>A4S9Z3_OSTLU</name>
<protein>
    <recommendedName>
        <fullName evidence="3">Serine aminopeptidase S33 domain-containing protein</fullName>
    </recommendedName>
</protein>
<dbReference type="Gene3D" id="3.40.50.1820">
    <property type="entry name" value="alpha/beta hydrolase"/>
    <property type="match status" value="1"/>
</dbReference>
<dbReference type="OMA" id="MCKSLAY"/>
<organism evidence="1 2">
    <name type="scientific">Ostreococcus lucimarinus (strain CCE9901)</name>
    <dbReference type="NCBI Taxonomy" id="436017"/>
    <lineage>
        <taxon>Eukaryota</taxon>
        <taxon>Viridiplantae</taxon>
        <taxon>Chlorophyta</taxon>
        <taxon>Mamiellophyceae</taxon>
        <taxon>Mamiellales</taxon>
        <taxon>Bathycoccaceae</taxon>
        <taxon>Ostreococcus</taxon>
    </lineage>
</organism>
<dbReference type="Proteomes" id="UP000001568">
    <property type="component" value="Chromosome 17"/>
</dbReference>
<dbReference type="Gramene" id="ABP00469">
    <property type="protein sequence ID" value="ABP00469"/>
    <property type="gene ID" value="OSTLU_6846"/>
</dbReference>
<sequence length="207" mass="22994">RAPAERVVIHCHANACDIGHIHSLCARDAECWRANVLLVEYPGYGTSEGVAYERAVDRHVAAAYVYVTEECGVNPRDVVVLGRSLGTGPATKLAAAVERLDGAQLGGVILHSPFTSVKQAGLVLLGQIAHIMDDRWDNREWVRAYKARTLIVHAIEDEVVPFAHAQELDEIRRAAGLHCKLHSTHGTHNYFSYYRDYLQPILEFIDS</sequence>
<dbReference type="SUPFAM" id="SSF53474">
    <property type="entry name" value="alpha/beta-Hydrolases"/>
    <property type="match status" value="1"/>
</dbReference>
<evidence type="ECO:0000313" key="1">
    <source>
        <dbReference type="EMBL" id="ABP00469.1"/>
    </source>
</evidence>
<feature type="non-terminal residue" evidence="1">
    <location>
        <position position="207"/>
    </location>
</feature>
<dbReference type="HOGENOM" id="CLU_029375_5_2_1"/>
<dbReference type="eggNOG" id="KOG1552">
    <property type="taxonomic scope" value="Eukaryota"/>
</dbReference>
<accession>A4S9Z3</accession>
<gene>
    <name evidence="1" type="ORF">OSTLU_6846</name>
</gene>
<dbReference type="KEGG" id="olu:OSTLU_6846"/>
<dbReference type="InterPro" id="IPR029058">
    <property type="entry name" value="AB_hydrolase_fold"/>
</dbReference>
<dbReference type="GeneID" id="5006313"/>
<reference evidence="1 2" key="1">
    <citation type="journal article" date="2007" name="Proc. Natl. Acad. Sci. U.S.A.">
        <title>The tiny eukaryote Ostreococcus provides genomic insights into the paradox of plankton speciation.</title>
        <authorList>
            <person name="Palenik B."/>
            <person name="Grimwood J."/>
            <person name="Aerts A."/>
            <person name="Rouze P."/>
            <person name="Salamov A."/>
            <person name="Putnam N."/>
            <person name="Dupont C."/>
            <person name="Jorgensen R."/>
            <person name="Derelle E."/>
            <person name="Rombauts S."/>
            <person name="Zhou K."/>
            <person name="Otillar R."/>
            <person name="Merchant S.S."/>
            <person name="Podell S."/>
            <person name="Gaasterland T."/>
            <person name="Napoli C."/>
            <person name="Gendler K."/>
            <person name="Manuell A."/>
            <person name="Tai V."/>
            <person name="Vallon O."/>
            <person name="Piganeau G."/>
            <person name="Jancek S."/>
            <person name="Heijde M."/>
            <person name="Jabbari K."/>
            <person name="Bowler C."/>
            <person name="Lohr M."/>
            <person name="Robbens S."/>
            <person name="Werner G."/>
            <person name="Dubchak I."/>
            <person name="Pazour G.J."/>
            <person name="Ren Q."/>
            <person name="Paulsen I."/>
            <person name="Delwiche C."/>
            <person name="Schmutz J."/>
            <person name="Rokhsar D."/>
            <person name="Van de Peer Y."/>
            <person name="Moreau H."/>
            <person name="Grigoriev I.V."/>
        </authorList>
    </citation>
    <scope>NUCLEOTIDE SEQUENCE [LARGE SCALE GENOMIC DNA]</scope>
    <source>
        <strain evidence="1 2">CCE9901</strain>
    </source>
</reference>
<dbReference type="PANTHER" id="PTHR12277:SF81">
    <property type="entry name" value="PROTEIN ABHD13"/>
    <property type="match status" value="1"/>
</dbReference>
<dbReference type="RefSeq" id="XP_001422152.1">
    <property type="nucleotide sequence ID" value="XM_001422115.1"/>
</dbReference>
<dbReference type="AlphaFoldDB" id="A4S9Z3"/>